<dbReference type="AlphaFoldDB" id="A0A0B2UTU2"/>
<keyword evidence="3" id="KW-1185">Reference proteome</keyword>
<comment type="caution">
    <text evidence="2">The sequence shown here is derived from an EMBL/GenBank/DDBJ whole genome shotgun (WGS) entry which is preliminary data.</text>
</comment>
<protein>
    <submittedName>
        <fullName evidence="2">Uncharacterized protein</fullName>
    </submittedName>
</protein>
<proteinExistence type="predicted"/>
<feature type="region of interest" description="Disordered" evidence="1">
    <location>
        <begin position="49"/>
        <end position="96"/>
    </location>
</feature>
<sequence length="96" mass="11103">MLHLRLQHLPCWPGHRASRPFKEWTAELPINYLNTRAWSQLSTQSADKLAAQRMVRTRRTAKKSAPTPPKHKAGTPGRDKRGKQVQQRRANGHQEF</sequence>
<name>A0A0B2UTU2_TOXCA</name>
<evidence type="ECO:0000313" key="2">
    <source>
        <dbReference type="EMBL" id="KHN72649.1"/>
    </source>
</evidence>
<reference evidence="2 3" key="1">
    <citation type="submission" date="2014-11" db="EMBL/GenBank/DDBJ databases">
        <title>Genetic blueprint of the zoonotic pathogen Toxocara canis.</title>
        <authorList>
            <person name="Zhu X.-Q."/>
            <person name="Korhonen P.K."/>
            <person name="Cai H."/>
            <person name="Young N.D."/>
            <person name="Nejsum P."/>
            <person name="von Samson-Himmelstjerna G."/>
            <person name="Boag P.R."/>
            <person name="Tan P."/>
            <person name="Li Q."/>
            <person name="Min J."/>
            <person name="Yang Y."/>
            <person name="Wang X."/>
            <person name="Fang X."/>
            <person name="Hall R.S."/>
            <person name="Hofmann A."/>
            <person name="Sternberg P.W."/>
            <person name="Jex A.R."/>
            <person name="Gasser R.B."/>
        </authorList>
    </citation>
    <scope>NUCLEOTIDE SEQUENCE [LARGE SCALE GENOMIC DNA]</scope>
    <source>
        <strain evidence="2">PN_DK_2014</strain>
    </source>
</reference>
<accession>A0A0B2UTU2</accession>
<dbReference type="Proteomes" id="UP000031036">
    <property type="component" value="Unassembled WGS sequence"/>
</dbReference>
<organism evidence="2 3">
    <name type="scientific">Toxocara canis</name>
    <name type="common">Canine roundworm</name>
    <dbReference type="NCBI Taxonomy" id="6265"/>
    <lineage>
        <taxon>Eukaryota</taxon>
        <taxon>Metazoa</taxon>
        <taxon>Ecdysozoa</taxon>
        <taxon>Nematoda</taxon>
        <taxon>Chromadorea</taxon>
        <taxon>Rhabditida</taxon>
        <taxon>Spirurina</taxon>
        <taxon>Ascaridomorpha</taxon>
        <taxon>Ascaridoidea</taxon>
        <taxon>Toxocaridae</taxon>
        <taxon>Toxocara</taxon>
    </lineage>
</organism>
<evidence type="ECO:0000256" key="1">
    <source>
        <dbReference type="SAM" id="MobiDB-lite"/>
    </source>
</evidence>
<evidence type="ECO:0000313" key="3">
    <source>
        <dbReference type="Proteomes" id="UP000031036"/>
    </source>
</evidence>
<dbReference type="EMBL" id="JPKZ01003226">
    <property type="protein sequence ID" value="KHN72649.1"/>
    <property type="molecule type" value="Genomic_DNA"/>
</dbReference>
<gene>
    <name evidence="2" type="ORF">Tcan_01977</name>
</gene>